<evidence type="ECO:0000313" key="2">
    <source>
        <dbReference type="Proteomes" id="UP000614058"/>
    </source>
</evidence>
<comment type="caution">
    <text evidence="1">The sequence shown here is derived from an EMBL/GenBank/DDBJ whole genome shotgun (WGS) entry which is preliminary data.</text>
</comment>
<gene>
    <name evidence="1" type="ORF">JDW22_04490</name>
</gene>
<protein>
    <submittedName>
        <fullName evidence="1">Uncharacterized protein</fullName>
    </submittedName>
</protein>
<dbReference type="RefSeq" id="WP_003794203.1">
    <property type="nucleotide sequence ID" value="NZ_JAEHNZ010000001.1"/>
</dbReference>
<sequence>MNKPVGSEPPPFHFGFQAFGFQAASCLNPLPNPKGSLKTHEVSFGEAKTSAARFISTPPCFQAALSSQKTFTP</sequence>
<evidence type="ECO:0000313" key="1">
    <source>
        <dbReference type="EMBL" id="MBK0395858.1"/>
    </source>
</evidence>
<proteinExistence type="predicted"/>
<reference evidence="1 2" key="1">
    <citation type="journal article" date="2021" name="Pathogens">
        <title>Isolation and Characterization of Kingella bonacorsii sp. nov., A Novel Kingella Species Detected in a Stable Periodontitis Subject.</title>
        <authorList>
            <person name="Antezack A."/>
            <person name="Boxberger M."/>
            <person name="Rolland C."/>
            <person name="Monnet-Corti V."/>
            <person name="La Scola B."/>
        </authorList>
    </citation>
    <scope>NUCLEOTIDE SEQUENCE [LARGE SCALE GENOMIC DNA]</scope>
    <source>
        <strain evidence="1 2">Marseille-Q4569</strain>
    </source>
</reference>
<organism evidence="1 2">
    <name type="scientific">Kingella bonacorsii</name>
    <dbReference type="NCBI Taxonomy" id="2796361"/>
    <lineage>
        <taxon>Bacteria</taxon>
        <taxon>Pseudomonadati</taxon>
        <taxon>Pseudomonadota</taxon>
        <taxon>Betaproteobacteria</taxon>
        <taxon>Neisseriales</taxon>
        <taxon>Neisseriaceae</taxon>
        <taxon>Kingella</taxon>
    </lineage>
</organism>
<dbReference type="Proteomes" id="UP000614058">
    <property type="component" value="Unassembled WGS sequence"/>
</dbReference>
<keyword evidence="2" id="KW-1185">Reference proteome</keyword>
<accession>A0ABS1BRF8</accession>
<dbReference type="GeneID" id="84907001"/>
<dbReference type="EMBL" id="JAEHNZ010000001">
    <property type="protein sequence ID" value="MBK0395858.1"/>
    <property type="molecule type" value="Genomic_DNA"/>
</dbReference>
<name>A0ABS1BRF8_9NEIS</name>